<feature type="transmembrane region" description="Helical" evidence="1">
    <location>
        <begin position="202"/>
        <end position="221"/>
    </location>
</feature>
<name>A0A367EVR3_9ACTN</name>
<feature type="transmembrane region" description="Helical" evidence="1">
    <location>
        <begin position="256"/>
        <end position="275"/>
    </location>
</feature>
<dbReference type="PANTHER" id="PTHR40761:SF1">
    <property type="entry name" value="CONSERVED INTEGRAL MEMBRANE ALANINE VALINE AND LEUCINE RICH PROTEIN-RELATED"/>
    <property type="match status" value="1"/>
</dbReference>
<keyword evidence="4" id="KW-1185">Reference proteome</keyword>
<accession>A0A367EVR3</accession>
<feature type="transmembrane region" description="Helical" evidence="1">
    <location>
        <begin position="164"/>
        <end position="182"/>
    </location>
</feature>
<dbReference type="Gene3D" id="1.10.3730.20">
    <property type="match status" value="1"/>
</dbReference>
<evidence type="ECO:0000256" key="2">
    <source>
        <dbReference type="SAM" id="SignalP"/>
    </source>
</evidence>
<proteinExistence type="predicted"/>
<feature type="transmembrane region" description="Helical" evidence="1">
    <location>
        <begin position="138"/>
        <end position="157"/>
    </location>
</feature>
<comment type="caution">
    <text evidence="3">The sequence shown here is derived from an EMBL/GenBank/DDBJ whole genome shotgun (WGS) entry which is preliminary data.</text>
</comment>
<evidence type="ECO:0000256" key="1">
    <source>
        <dbReference type="SAM" id="Phobius"/>
    </source>
</evidence>
<feature type="chain" id="PRO_5016703189" description="DMT family transporter" evidence="2">
    <location>
        <begin position="22"/>
        <end position="297"/>
    </location>
</feature>
<dbReference type="SUPFAM" id="SSF103481">
    <property type="entry name" value="Multidrug resistance efflux transporter EmrE"/>
    <property type="match status" value="1"/>
</dbReference>
<dbReference type="InterPro" id="IPR037185">
    <property type="entry name" value="EmrE-like"/>
</dbReference>
<feature type="transmembrane region" description="Helical" evidence="1">
    <location>
        <begin position="106"/>
        <end position="126"/>
    </location>
</feature>
<evidence type="ECO:0008006" key="5">
    <source>
        <dbReference type="Google" id="ProtNLM"/>
    </source>
</evidence>
<dbReference type="NCBIfam" id="NF038012">
    <property type="entry name" value="DMT_1"/>
    <property type="match status" value="1"/>
</dbReference>
<keyword evidence="1" id="KW-1133">Transmembrane helix</keyword>
<protein>
    <recommendedName>
        <fullName evidence="5">DMT family transporter</fullName>
    </recommendedName>
</protein>
<dbReference type="PANTHER" id="PTHR40761">
    <property type="entry name" value="CONSERVED INTEGRAL MEMBRANE ALANINE VALINE AND LEUCINE RICH PROTEIN-RELATED"/>
    <property type="match status" value="1"/>
</dbReference>
<feature type="transmembrane region" description="Helical" evidence="1">
    <location>
        <begin position="52"/>
        <end position="79"/>
    </location>
</feature>
<reference evidence="3 4" key="1">
    <citation type="submission" date="2018-06" db="EMBL/GenBank/DDBJ databases">
        <title>Streptomyces reniochalinae sp. nov. and Streptomyces diacarnus sp. nov. from marine sponges.</title>
        <authorList>
            <person name="Li L."/>
        </authorList>
    </citation>
    <scope>NUCLEOTIDE SEQUENCE [LARGE SCALE GENOMIC DNA]</scope>
    <source>
        <strain evidence="3 4">LHW50302</strain>
    </source>
</reference>
<dbReference type="OrthoDB" id="3822427at2"/>
<keyword evidence="1" id="KW-0472">Membrane</keyword>
<evidence type="ECO:0000313" key="4">
    <source>
        <dbReference type="Proteomes" id="UP000253507"/>
    </source>
</evidence>
<feature type="transmembrane region" description="Helical" evidence="1">
    <location>
        <begin position="233"/>
        <end position="250"/>
    </location>
</feature>
<gene>
    <name evidence="3" type="ORF">DQ392_07015</name>
</gene>
<dbReference type="RefSeq" id="WP_114014630.1">
    <property type="nucleotide sequence ID" value="NZ_QOIM01000025.1"/>
</dbReference>
<dbReference type="EMBL" id="QOIM01000025">
    <property type="protein sequence ID" value="RCG22236.1"/>
    <property type="molecule type" value="Genomic_DNA"/>
</dbReference>
<evidence type="ECO:0000313" key="3">
    <source>
        <dbReference type="EMBL" id="RCG22236.1"/>
    </source>
</evidence>
<sequence length="297" mass="30638">MWWTALSLVLALLAALGNAAASVLQRRAAAVEGPGPSGRRLSWLPHLLRRPVWLWGAVTLVASGVCQAGALATGPLAVVQPVMTTELLFTLMLGSLLFRQRPGRRAWGAFVAMVVGLAALLALVWPSGGKASVPDGRWLVAAPLVAALVAALVVVAFRLPSAPRATVLGSATAVLFGVTAALMKDAISRLADDGLVRLLTAWQTYGVVVAGVAGFLLLQLTLHAGTLVASQPALTLGDAFLSVVLGATLFDERLTLGWLVVPELVALALISLGSVQLARSPAVAGDTGGGESRKGMW</sequence>
<organism evidence="3 4">
    <name type="scientific">Streptomyces reniochalinae</name>
    <dbReference type="NCBI Taxonomy" id="2250578"/>
    <lineage>
        <taxon>Bacteria</taxon>
        <taxon>Bacillati</taxon>
        <taxon>Actinomycetota</taxon>
        <taxon>Actinomycetes</taxon>
        <taxon>Kitasatosporales</taxon>
        <taxon>Streptomycetaceae</taxon>
        <taxon>Streptomyces</taxon>
    </lineage>
</organism>
<dbReference type="AlphaFoldDB" id="A0A367EVR3"/>
<dbReference type="Proteomes" id="UP000253507">
    <property type="component" value="Unassembled WGS sequence"/>
</dbReference>
<feature type="signal peptide" evidence="2">
    <location>
        <begin position="1"/>
        <end position="21"/>
    </location>
</feature>
<keyword evidence="1" id="KW-0812">Transmembrane</keyword>
<keyword evidence="2" id="KW-0732">Signal</keyword>